<evidence type="ECO:0000256" key="7">
    <source>
        <dbReference type="ARBA" id="ARBA00022840"/>
    </source>
</evidence>
<dbReference type="GO" id="GO:0000287">
    <property type="term" value="F:magnesium ion binding"/>
    <property type="evidence" value="ECO:0007669"/>
    <property type="project" value="UniProtKB-UniRule"/>
</dbReference>
<feature type="binding site" evidence="11">
    <location>
        <position position="127"/>
    </location>
    <ligand>
        <name>Mg(2+)</name>
        <dbReference type="ChEBI" id="CHEBI:18420"/>
    </ligand>
</feature>
<dbReference type="Proteomes" id="UP001173578">
    <property type="component" value="Unassembled WGS sequence"/>
</dbReference>
<feature type="binding site" evidence="11">
    <location>
        <position position="159"/>
    </location>
    <ligand>
        <name>Mg(2+)</name>
        <dbReference type="ChEBI" id="CHEBI:18420"/>
    </ligand>
</feature>
<comment type="similarity">
    <text evidence="1 11">Belongs to the GHMP kinase family. GalK subfamily.</text>
</comment>
<dbReference type="PANTHER" id="PTHR10457:SF7">
    <property type="entry name" value="GALACTOKINASE-RELATED"/>
    <property type="match status" value="1"/>
</dbReference>
<dbReference type="InterPro" id="IPR000705">
    <property type="entry name" value="Galactokinase"/>
</dbReference>
<dbReference type="PRINTS" id="PR00959">
    <property type="entry name" value="MEVGALKINASE"/>
</dbReference>
<reference evidence="16" key="2">
    <citation type="journal article" date="2022" name="Sci. Total Environ.">
        <title>Prevalence, transmission, and molecular epidemiology of tet(X)-positive bacteria among humans, animals, and environmental niches in China: An epidemiological, and genomic-based study.</title>
        <authorList>
            <person name="Dong N."/>
            <person name="Zeng Y."/>
            <person name="Cai C."/>
            <person name="Sun C."/>
            <person name="Lu J."/>
            <person name="Liu C."/>
            <person name="Zhou H."/>
            <person name="Sun Q."/>
            <person name="Shu L."/>
            <person name="Wang H."/>
            <person name="Wang Y."/>
            <person name="Wang S."/>
            <person name="Wu C."/>
            <person name="Chan E.W."/>
            <person name="Chen G."/>
            <person name="Shen Z."/>
            <person name="Chen S."/>
            <person name="Zhang R."/>
        </authorList>
    </citation>
    <scope>NUCLEOTIDE SEQUENCE</scope>
    <source>
        <strain evidence="16">210</strain>
    </source>
</reference>
<evidence type="ECO:0000256" key="11">
    <source>
        <dbReference type="HAMAP-Rule" id="MF_00246"/>
    </source>
</evidence>
<comment type="subcellular location">
    <subcellularLocation>
        <location evidence="11">Cytoplasm</location>
    </subcellularLocation>
</comment>
<organism evidence="16 17">
    <name type="scientific">Empedobacter falsenii</name>
    <dbReference type="NCBI Taxonomy" id="343874"/>
    <lineage>
        <taxon>Bacteria</taxon>
        <taxon>Pseudomonadati</taxon>
        <taxon>Bacteroidota</taxon>
        <taxon>Flavobacteriia</taxon>
        <taxon>Flavobacteriales</taxon>
        <taxon>Weeksellaceae</taxon>
        <taxon>Empedobacter</taxon>
    </lineage>
</organism>
<dbReference type="InterPro" id="IPR036554">
    <property type="entry name" value="GHMP_kinase_C_sf"/>
</dbReference>
<dbReference type="InterPro" id="IPR019539">
    <property type="entry name" value="GalKase_N"/>
</dbReference>
<keyword evidence="4 11" id="KW-0479">Metal-binding</keyword>
<dbReference type="GO" id="GO:0004335">
    <property type="term" value="F:galactokinase activity"/>
    <property type="evidence" value="ECO:0007669"/>
    <property type="project" value="UniProtKB-UniRule"/>
</dbReference>
<dbReference type="Pfam" id="PF10509">
    <property type="entry name" value="GalKase_gal_bdg"/>
    <property type="match status" value="1"/>
</dbReference>
<dbReference type="Pfam" id="PF08544">
    <property type="entry name" value="GHMP_kinases_C"/>
    <property type="match status" value="1"/>
</dbReference>
<dbReference type="NCBIfam" id="NF003705">
    <property type="entry name" value="PRK05322.1"/>
    <property type="match status" value="1"/>
</dbReference>
<feature type="binding site" evidence="11">
    <location>
        <position position="68"/>
    </location>
    <ligand>
        <name>ATP</name>
        <dbReference type="ChEBI" id="CHEBI:30616"/>
    </ligand>
</feature>
<feature type="binding site" evidence="11">
    <location>
        <begin position="34"/>
        <end position="37"/>
    </location>
    <ligand>
        <name>substrate</name>
    </ligand>
</feature>
<dbReference type="Pfam" id="PF00288">
    <property type="entry name" value="GHMP_kinases_N"/>
    <property type="match status" value="1"/>
</dbReference>
<evidence type="ECO:0000313" key="16">
    <source>
        <dbReference type="EMBL" id="MDM1550366.1"/>
    </source>
</evidence>
<keyword evidence="7 11" id="KW-0067">ATP-binding</keyword>
<comment type="caution">
    <text evidence="16">The sequence shown here is derived from an EMBL/GenBank/DDBJ whole genome shotgun (WGS) entry which is preliminary data.</text>
</comment>
<keyword evidence="9 11" id="KW-0299">Galactose metabolism</keyword>
<evidence type="ECO:0000256" key="8">
    <source>
        <dbReference type="ARBA" id="ARBA00022842"/>
    </source>
</evidence>
<comment type="pathway">
    <text evidence="11">Carbohydrate metabolism; galactose metabolism.</text>
</comment>
<dbReference type="InterPro" id="IPR013750">
    <property type="entry name" value="GHMP_kinase_C_dom"/>
</dbReference>
<dbReference type="Gene3D" id="3.30.70.890">
    <property type="entry name" value="GHMP kinase, C-terminal domain"/>
    <property type="match status" value="1"/>
</dbReference>
<dbReference type="PRINTS" id="PR00473">
    <property type="entry name" value="GALCTOKINASE"/>
</dbReference>
<dbReference type="AlphaFoldDB" id="A0AAW7DJG9"/>
<dbReference type="FunFam" id="3.30.70.890:FF:000001">
    <property type="entry name" value="Galactokinase"/>
    <property type="match status" value="1"/>
</dbReference>
<evidence type="ECO:0000256" key="12">
    <source>
        <dbReference type="NCBIfam" id="TIGR00131"/>
    </source>
</evidence>
<keyword evidence="5 11" id="KW-0547">Nucleotide-binding</keyword>
<evidence type="ECO:0000256" key="2">
    <source>
        <dbReference type="ARBA" id="ARBA00022490"/>
    </source>
</evidence>
<evidence type="ECO:0000259" key="14">
    <source>
        <dbReference type="Pfam" id="PF08544"/>
    </source>
</evidence>
<evidence type="ECO:0000259" key="13">
    <source>
        <dbReference type="Pfam" id="PF00288"/>
    </source>
</evidence>
<dbReference type="SUPFAM" id="SSF54211">
    <property type="entry name" value="Ribosomal protein S5 domain 2-like"/>
    <property type="match status" value="1"/>
</dbReference>
<evidence type="ECO:0000256" key="1">
    <source>
        <dbReference type="ARBA" id="ARBA00006566"/>
    </source>
</evidence>
<comment type="function">
    <text evidence="11">Catalyzes the transfer of the gamma-phosphate of ATP to D-galactose to form alpha-D-galactose-1-phosphate (Gal-1-P).</text>
</comment>
<name>A0AAW7DJG9_9FLAO</name>
<dbReference type="EMBL" id="JACALR010000002">
    <property type="protein sequence ID" value="MDM1550366.1"/>
    <property type="molecule type" value="Genomic_DNA"/>
</dbReference>
<keyword evidence="10 11" id="KW-0119">Carbohydrate metabolism</keyword>
<dbReference type="GO" id="GO:0005524">
    <property type="term" value="F:ATP binding"/>
    <property type="evidence" value="ECO:0007669"/>
    <property type="project" value="UniProtKB-UniRule"/>
</dbReference>
<evidence type="ECO:0000256" key="10">
    <source>
        <dbReference type="ARBA" id="ARBA00023277"/>
    </source>
</evidence>
<dbReference type="HAMAP" id="MF_00246">
    <property type="entry name" value="Galactokinase"/>
    <property type="match status" value="1"/>
</dbReference>
<evidence type="ECO:0000256" key="3">
    <source>
        <dbReference type="ARBA" id="ARBA00022679"/>
    </source>
</evidence>
<dbReference type="PIRSF" id="PIRSF000530">
    <property type="entry name" value="Galactokinase"/>
    <property type="match status" value="1"/>
</dbReference>
<reference evidence="16" key="1">
    <citation type="submission" date="2020-06" db="EMBL/GenBank/DDBJ databases">
        <authorList>
            <person name="Dong N."/>
        </authorList>
    </citation>
    <scope>NUCLEOTIDE SEQUENCE</scope>
    <source>
        <strain evidence="16">210</strain>
    </source>
</reference>
<dbReference type="PANTHER" id="PTHR10457">
    <property type="entry name" value="MEVALONATE KINASE/GALACTOKINASE"/>
    <property type="match status" value="1"/>
</dbReference>
<sequence length="385" mass="43062">MIAKETIIEAFKEQFNQQPTIVVKSPGRINIIGEHTDYNQGFVMPAAIDQYIYVAVSARNDNELHLYSADYKENYQTALNQDLSNAPDWSKYIIGVSEIIQAKTSKINGFNAYVVGDVPLGAGLSSSAAFSSAIGFALNELFQIGLSRVDLAKIGQQTEHDYVGVKCGIMDQFASIMGKDNHAIQLDCRDLSFDYVPLDWENYEILLLNTNVKHNLASSAYNDRRASCEQAVNWIKEQYSSVESLRDVTVEQLEEFVLPKSQDVYTKSRFVVEENDRVTKSNIALKNHEFDALGRLLFEAHWALSKQYEVSCDELDFLIENVQEIPEVIGARMMGGGFGGCTINIIKKGNRDQVIEKITPLYKAKFGFEPTALKVSIGNGTSFVD</sequence>
<dbReference type="RefSeq" id="WP_286485115.1">
    <property type="nucleotide sequence ID" value="NZ_JACALR010000002.1"/>
</dbReference>
<evidence type="ECO:0000313" key="17">
    <source>
        <dbReference type="Proteomes" id="UP001173578"/>
    </source>
</evidence>
<gene>
    <name evidence="11" type="primary">galK</name>
    <name evidence="16" type="ORF">HX095_03995</name>
</gene>
<keyword evidence="2 11" id="KW-0963">Cytoplasm</keyword>
<dbReference type="EC" id="2.7.1.6" evidence="11 12"/>
<dbReference type="SUPFAM" id="SSF55060">
    <property type="entry name" value="GHMP Kinase, C-terminal domain"/>
    <property type="match status" value="1"/>
</dbReference>
<feature type="domain" description="GHMP kinase N-terminal" evidence="13">
    <location>
        <begin position="92"/>
        <end position="179"/>
    </location>
</feature>
<dbReference type="InterPro" id="IPR006203">
    <property type="entry name" value="GHMP_knse_ATP-bd_CS"/>
</dbReference>
<keyword evidence="8 11" id="KW-0460">Magnesium</keyword>
<feature type="domain" description="Galactokinase N-terminal" evidence="15">
    <location>
        <begin position="9"/>
        <end position="57"/>
    </location>
</feature>
<dbReference type="InterPro" id="IPR019741">
    <property type="entry name" value="Galactokinase_CS"/>
</dbReference>
<dbReference type="InterPro" id="IPR022963">
    <property type="entry name" value="Galactokinase_bac"/>
</dbReference>
<dbReference type="InterPro" id="IPR006206">
    <property type="entry name" value="Mevalonate/galactokinase"/>
</dbReference>
<evidence type="ECO:0000256" key="9">
    <source>
        <dbReference type="ARBA" id="ARBA00023144"/>
    </source>
</evidence>
<feature type="binding site" evidence="11">
    <location>
        <position position="221"/>
    </location>
    <ligand>
        <name>substrate</name>
    </ligand>
</feature>
<dbReference type="Gene3D" id="3.30.230.10">
    <property type="match status" value="1"/>
</dbReference>
<dbReference type="GO" id="GO:0005829">
    <property type="term" value="C:cytosol"/>
    <property type="evidence" value="ECO:0007669"/>
    <property type="project" value="TreeGrafter"/>
</dbReference>
<dbReference type="InterPro" id="IPR014721">
    <property type="entry name" value="Ribsml_uS5_D2-typ_fold_subgr"/>
</dbReference>
<dbReference type="NCBIfam" id="TIGR00131">
    <property type="entry name" value="gal_kin"/>
    <property type="match status" value="1"/>
</dbReference>
<evidence type="ECO:0000256" key="5">
    <source>
        <dbReference type="ARBA" id="ARBA00022741"/>
    </source>
</evidence>
<evidence type="ECO:0000256" key="6">
    <source>
        <dbReference type="ARBA" id="ARBA00022777"/>
    </source>
</evidence>
<dbReference type="InterPro" id="IPR006204">
    <property type="entry name" value="GHMP_kinase_N_dom"/>
</dbReference>
<dbReference type="InterPro" id="IPR020568">
    <property type="entry name" value="Ribosomal_Su5_D2-typ_SF"/>
</dbReference>
<evidence type="ECO:0000256" key="4">
    <source>
        <dbReference type="ARBA" id="ARBA00022723"/>
    </source>
</evidence>
<dbReference type="PROSITE" id="PS00106">
    <property type="entry name" value="GALACTOKINASE"/>
    <property type="match status" value="1"/>
</dbReference>
<proteinExistence type="inferred from homology"/>
<accession>A0AAW7DJG9</accession>
<dbReference type="PROSITE" id="PS00627">
    <property type="entry name" value="GHMP_KINASES_ATP"/>
    <property type="match status" value="1"/>
</dbReference>
<feature type="domain" description="GHMP kinase C-terminal" evidence="14">
    <location>
        <begin position="284"/>
        <end position="358"/>
    </location>
</feature>
<feature type="site" description="Transition state stabilizer" evidence="11">
    <location>
        <position position="28"/>
    </location>
</feature>
<dbReference type="GO" id="GO:0006012">
    <property type="term" value="P:galactose metabolic process"/>
    <property type="evidence" value="ECO:0007669"/>
    <property type="project" value="UniProtKB-UniRule"/>
</dbReference>
<keyword evidence="3 11" id="KW-0808">Transferase</keyword>
<evidence type="ECO:0000259" key="15">
    <source>
        <dbReference type="Pfam" id="PF10509"/>
    </source>
</evidence>
<feature type="active site" description="Proton acceptor" evidence="11">
    <location>
        <position position="171"/>
    </location>
</feature>
<comment type="catalytic activity">
    <reaction evidence="11">
        <text>alpha-D-galactose + ATP = alpha-D-galactose 1-phosphate + ADP + H(+)</text>
        <dbReference type="Rhea" id="RHEA:13553"/>
        <dbReference type="ChEBI" id="CHEBI:15378"/>
        <dbReference type="ChEBI" id="CHEBI:28061"/>
        <dbReference type="ChEBI" id="CHEBI:30616"/>
        <dbReference type="ChEBI" id="CHEBI:58336"/>
        <dbReference type="ChEBI" id="CHEBI:456216"/>
        <dbReference type="EC" id="2.7.1.6"/>
    </reaction>
</comment>
<dbReference type="FunFam" id="3.30.230.10:FF:000017">
    <property type="entry name" value="Galactokinase"/>
    <property type="match status" value="1"/>
</dbReference>
<feature type="binding site" evidence="11">
    <location>
        <begin position="121"/>
        <end position="127"/>
    </location>
    <ligand>
        <name>ATP</name>
        <dbReference type="ChEBI" id="CHEBI:30616"/>
    </ligand>
</feature>
<protein>
    <recommendedName>
        <fullName evidence="11 12">Galactokinase</fullName>
        <ecNumber evidence="11 12">2.7.1.6</ecNumber>
    </recommendedName>
    <alternativeName>
        <fullName evidence="11">Galactose kinase</fullName>
    </alternativeName>
</protein>
<keyword evidence="6 11" id="KW-0418">Kinase</keyword>